<protein>
    <submittedName>
        <fullName evidence="2">Uncharacterized protein</fullName>
    </submittedName>
</protein>
<feature type="region of interest" description="Disordered" evidence="1">
    <location>
        <begin position="147"/>
        <end position="171"/>
    </location>
</feature>
<gene>
    <name evidence="2" type="ORF">NA66_100684</name>
</gene>
<name>A0A318IRW1_BURPY</name>
<reference evidence="2 3" key="1">
    <citation type="submission" date="2018-05" db="EMBL/GenBank/DDBJ databases">
        <title>Comparative genomics of bacterial root endophytes of switchgrass collected from native prairies over two seasons.</title>
        <authorList>
            <person name="Tang Y."/>
        </authorList>
    </citation>
    <scope>NUCLEOTIDE SEQUENCE [LARGE SCALE GENOMIC DNA]</scope>
    <source>
        <strain evidence="2 3">NFIX32</strain>
    </source>
</reference>
<sequence length="239" mass="24957">MSVAPTATGHSHDDVPAETAAAPRRDGAPSAFAQTLRRLERDMWRGAAAGPAPRAQTSRPLAPLCWSSSVAPSVGHTADSSPVIRAPFETTAPQPGTWHRTHAQLGSVVSDRPTHTPSRPLPPAGDDSPPDTLARPLSATSTAAFYRARPAPGPQPAHVANQRARASEHGAAAPPCTLSVLMGETGISVAIRAAGIDDATLARRTFTELRRLGLPDLRLFINGRLFIATNPLPGGTHGD</sequence>
<dbReference type="Proteomes" id="UP000247755">
    <property type="component" value="Unassembled WGS sequence"/>
</dbReference>
<evidence type="ECO:0000256" key="1">
    <source>
        <dbReference type="SAM" id="MobiDB-lite"/>
    </source>
</evidence>
<dbReference type="EMBL" id="QJJY01000006">
    <property type="protein sequence ID" value="PXX35444.1"/>
    <property type="molecule type" value="Genomic_DNA"/>
</dbReference>
<dbReference type="AlphaFoldDB" id="A0A318IRW1"/>
<accession>A0A318IRW1</accession>
<feature type="region of interest" description="Disordered" evidence="1">
    <location>
        <begin position="109"/>
        <end position="135"/>
    </location>
</feature>
<evidence type="ECO:0000313" key="2">
    <source>
        <dbReference type="EMBL" id="PXX35444.1"/>
    </source>
</evidence>
<proteinExistence type="predicted"/>
<feature type="region of interest" description="Disordered" evidence="1">
    <location>
        <begin position="1"/>
        <end position="31"/>
    </location>
</feature>
<evidence type="ECO:0000313" key="3">
    <source>
        <dbReference type="Proteomes" id="UP000247755"/>
    </source>
</evidence>
<comment type="caution">
    <text evidence="2">The sequence shown here is derived from an EMBL/GenBank/DDBJ whole genome shotgun (WGS) entry which is preliminary data.</text>
</comment>
<organism evidence="2 3">
    <name type="scientific">Burkholderia pyrrocinia</name>
    <name type="common">Pseudomonas pyrrocinia</name>
    <dbReference type="NCBI Taxonomy" id="60550"/>
    <lineage>
        <taxon>Bacteria</taxon>
        <taxon>Pseudomonadati</taxon>
        <taxon>Pseudomonadota</taxon>
        <taxon>Betaproteobacteria</taxon>
        <taxon>Burkholderiales</taxon>
        <taxon>Burkholderiaceae</taxon>
        <taxon>Burkholderia</taxon>
        <taxon>Burkholderia cepacia complex</taxon>
    </lineage>
</organism>